<gene>
    <name evidence="1" type="ORF">FPL22_03435</name>
</gene>
<dbReference type="AlphaFoldDB" id="A0A556QP16"/>
<keyword evidence="2" id="KW-1185">Reference proteome</keyword>
<proteinExistence type="predicted"/>
<protein>
    <submittedName>
        <fullName evidence="1">Outer membrane beta-barrel protein</fullName>
    </submittedName>
</protein>
<name>A0A556QP16_9BACT</name>
<evidence type="ECO:0000313" key="2">
    <source>
        <dbReference type="Proteomes" id="UP000315648"/>
    </source>
</evidence>
<dbReference type="EMBL" id="VMBG01000001">
    <property type="protein sequence ID" value="TSJ78369.1"/>
    <property type="molecule type" value="Genomic_DNA"/>
</dbReference>
<dbReference type="InterPro" id="IPR011250">
    <property type="entry name" value="OMP/PagP_B-barrel"/>
</dbReference>
<dbReference type="OrthoDB" id="186826at2"/>
<dbReference type="Gene3D" id="2.40.160.20">
    <property type="match status" value="1"/>
</dbReference>
<sequence length="378" mass="41619">MSPRISWRWMAVAIGGVSLQLSSAHALIKFNEGRDQLFVIGTMAIGYDSNIFANSSAESDVVTNTTLALEYARRAGLISVNGNIGWNLGSFASNGSEDFSNPTMGLELVKNTGRTTGSFTLGASRQSQADANVGLRTDSWNYDAGLNWKYPVIERYSLAGSFGYSLLDYIDNSANLVDLTSYTASTDLFYTYTSQRDLFAGYRIRFGETSTQNTITDHAFTVGVSGKILSKLNGTVRAGYQIRQESASGDTFGSYTASASTTWSVNKRLSLTGTLSKDFSTTATESTMDTTRFNLDAQYAFNHRWSVFTGVGAGYSEFLNGVDGGREDYYITWSAGVNYTLNDHFKASLTYSYFQNWSNRSLSTFDRNSLTLFLSSRW</sequence>
<accession>A0A556QP16</accession>
<organism evidence="1 2">
    <name type="scientific">Rariglobus hedericola</name>
    <dbReference type="NCBI Taxonomy" id="2597822"/>
    <lineage>
        <taxon>Bacteria</taxon>
        <taxon>Pseudomonadati</taxon>
        <taxon>Verrucomicrobiota</taxon>
        <taxon>Opitutia</taxon>
        <taxon>Opitutales</taxon>
        <taxon>Opitutaceae</taxon>
        <taxon>Rariglobus</taxon>
    </lineage>
</organism>
<reference evidence="1 2" key="1">
    <citation type="submission" date="2019-07" db="EMBL/GenBank/DDBJ databases">
        <title>Description of 53C-WASEF.</title>
        <authorList>
            <person name="Pitt A."/>
            <person name="Hahn M.W."/>
        </authorList>
    </citation>
    <scope>NUCLEOTIDE SEQUENCE [LARGE SCALE GENOMIC DNA]</scope>
    <source>
        <strain evidence="1 2">53C-WASEF</strain>
    </source>
</reference>
<dbReference type="InterPro" id="IPR018759">
    <property type="entry name" value="BBP2_2"/>
</dbReference>
<dbReference type="SUPFAM" id="SSF56925">
    <property type="entry name" value="OMPA-like"/>
    <property type="match status" value="1"/>
</dbReference>
<evidence type="ECO:0000313" key="1">
    <source>
        <dbReference type="EMBL" id="TSJ78369.1"/>
    </source>
</evidence>
<dbReference type="Pfam" id="PF10082">
    <property type="entry name" value="BBP2_2"/>
    <property type="match status" value="1"/>
</dbReference>
<comment type="caution">
    <text evidence="1">The sequence shown here is derived from an EMBL/GenBank/DDBJ whole genome shotgun (WGS) entry which is preliminary data.</text>
</comment>
<dbReference type="Proteomes" id="UP000315648">
    <property type="component" value="Unassembled WGS sequence"/>
</dbReference>